<dbReference type="Pfam" id="PF00881">
    <property type="entry name" value="Nitroreductase"/>
    <property type="match status" value="1"/>
</dbReference>
<reference evidence="6" key="1">
    <citation type="journal article" date="2014" name="Front. Microbiol.">
        <title>High frequency of phylogenetically diverse reductive dehalogenase-homologous genes in deep subseafloor sedimentary metagenomes.</title>
        <authorList>
            <person name="Kawai M."/>
            <person name="Futagami T."/>
            <person name="Toyoda A."/>
            <person name="Takaki Y."/>
            <person name="Nishi S."/>
            <person name="Hori S."/>
            <person name="Arai W."/>
            <person name="Tsubouchi T."/>
            <person name="Morono Y."/>
            <person name="Uchiyama I."/>
            <person name="Ito T."/>
            <person name="Fujiyama A."/>
            <person name="Inagaki F."/>
            <person name="Takami H."/>
        </authorList>
    </citation>
    <scope>NUCLEOTIDE SEQUENCE</scope>
    <source>
        <strain evidence="6">Expedition CK06-06</strain>
    </source>
</reference>
<evidence type="ECO:0000256" key="3">
    <source>
        <dbReference type="ARBA" id="ARBA00022643"/>
    </source>
</evidence>
<accession>X1FYT0</accession>
<dbReference type="PANTHER" id="PTHR43425">
    <property type="entry name" value="OXYGEN-INSENSITIVE NADPH NITROREDUCTASE"/>
    <property type="match status" value="1"/>
</dbReference>
<organism evidence="6">
    <name type="scientific">marine sediment metagenome</name>
    <dbReference type="NCBI Taxonomy" id="412755"/>
    <lineage>
        <taxon>unclassified sequences</taxon>
        <taxon>metagenomes</taxon>
        <taxon>ecological metagenomes</taxon>
    </lineage>
</organism>
<dbReference type="InterPro" id="IPR000415">
    <property type="entry name" value="Nitroreductase-like"/>
</dbReference>
<evidence type="ECO:0000256" key="2">
    <source>
        <dbReference type="ARBA" id="ARBA00022630"/>
    </source>
</evidence>
<keyword evidence="2" id="KW-0285">Flavoprotein</keyword>
<dbReference type="AlphaFoldDB" id="X1FYT0"/>
<dbReference type="EMBL" id="BARU01011892">
    <property type="protein sequence ID" value="GAH34459.1"/>
    <property type="molecule type" value="Genomic_DNA"/>
</dbReference>
<comment type="caution">
    <text evidence="6">The sequence shown here is derived from an EMBL/GenBank/DDBJ whole genome shotgun (WGS) entry which is preliminary data.</text>
</comment>
<name>X1FYT0_9ZZZZ</name>
<gene>
    <name evidence="6" type="ORF">S03H2_22166</name>
</gene>
<dbReference type="Gene3D" id="3.40.109.10">
    <property type="entry name" value="NADH Oxidase"/>
    <property type="match status" value="1"/>
</dbReference>
<keyword evidence="3" id="KW-0288">FMN</keyword>
<keyword evidence="4" id="KW-0560">Oxidoreductase</keyword>
<sequence>EELGRLIGSTQPWVKNAPLSLIFCIDFYRIKKWATLSDTDFQGENGLLFFLIAYADLMCAAENVVILSESFGLGSVYIGGIQRIIDKIREYFLLPKLVLPMMLLCIGYPEIVPNSPPKLNRNVIVHKEKYKIPTNILH</sequence>
<comment type="similarity">
    <text evidence="1">Belongs to the flavin oxidoreductase frp family.</text>
</comment>
<dbReference type="InterPro" id="IPR016446">
    <property type="entry name" value="Flavin_OxRdtase_Frp"/>
</dbReference>
<dbReference type="GO" id="GO:0016491">
    <property type="term" value="F:oxidoreductase activity"/>
    <property type="evidence" value="ECO:0007669"/>
    <property type="project" value="UniProtKB-KW"/>
</dbReference>
<dbReference type="PANTHER" id="PTHR43425:SF2">
    <property type="entry name" value="OXYGEN-INSENSITIVE NADPH NITROREDUCTASE"/>
    <property type="match status" value="1"/>
</dbReference>
<protein>
    <recommendedName>
        <fullName evidence="5">Nitroreductase domain-containing protein</fullName>
    </recommendedName>
</protein>
<dbReference type="InterPro" id="IPR029479">
    <property type="entry name" value="Nitroreductase"/>
</dbReference>
<evidence type="ECO:0000259" key="5">
    <source>
        <dbReference type="Pfam" id="PF00881"/>
    </source>
</evidence>
<proteinExistence type="inferred from homology"/>
<evidence type="ECO:0000256" key="4">
    <source>
        <dbReference type="ARBA" id="ARBA00023002"/>
    </source>
</evidence>
<feature type="non-terminal residue" evidence="6">
    <location>
        <position position="1"/>
    </location>
</feature>
<feature type="domain" description="Nitroreductase" evidence="5">
    <location>
        <begin position="12"/>
        <end position="108"/>
    </location>
</feature>
<evidence type="ECO:0000256" key="1">
    <source>
        <dbReference type="ARBA" id="ARBA00008366"/>
    </source>
</evidence>
<evidence type="ECO:0000313" key="6">
    <source>
        <dbReference type="EMBL" id="GAH34459.1"/>
    </source>
</evidence>
<dbReference type="SUPFAM" id="SSF55469">
    <property type="entry name" value="FMN-dependent nitroreductase-like"/>
    <property type="match status" value="1"/>
</dbReference>